<organism evidence="2 3">
    <name type="scientific">Alteromonas pelagimontana</name>
    <dbReference type="NCBI Taxonomy" id="1858656"/>
    <lineage>
        <taxon>Bacteria</taxon>
        <taxon>Pseudomonadati</taxon>
        <taxon>Pseudomonadota</taxon>
        <taxon>Gammaproteobacteria</taxon>
        <taxon>Alteromonadales</taxon>
        <taxon>Alteromonadaceae</taxon>
        <taxon>Alteromonas/Salinimonas group</taxon>
        <taxon>Alteromonas</taxon>
    </lineage>
</organism>
<dbReference type="RefSeq" id="WP_075610726.1">
    <property type="nucleotide sequence ID" value="NZ_CP052766.1"/>
</dbReference>
<dbReference type="PANTHER" id="PTHR12905:SF0">
    <property type="entry name" value="CALCINEURIN-LIKE PHOSPHOESTERASE DOMAIN-CONTAINING PROTEIN"/>
    <property type="match status" value="1"/>
</dbReference>
<dbReference type="Gene3D" id="3.60.21.10">
    <property type="match status" value="1"/>
</dbReference>
<dbReference type="CDD" id="cd00838">
    <property type="entry name" value="MPP_superfamily"/>
    <property type="match status" value="1"/>
</dbReference>
<evidence type="ECO:0000313" key="3">
    <source>
        <dbReference type="Proteomes" id="UP000219285"/>
    </source>
</evidence>
<feature type="domain" description="Calcineurin-like phosphoesterase" evidence="1">
    <location>
        <begin position="1"/>
        <end position="167"/>
    </location>
</feature>
<dbReference type="InterPro" id="IPR029052">
    <property type="entry name" value="Metallo-depent_PP-like"/>
</dbReference>
<dbReference type="KEGG" id="apel:CA267_013505"/>
<keyword evidence="3" id="KW-1185">Reference proteome</keyword>
<dbReference type="GO" id="GO:0016787">
    <property type="term" value="F:hydrolase activity"/>
    <property type="evidence" value="ECO:0007669"/>
    <property type="project" value="InterPro"/>
</dbReference>
<dbReference type="PANTHER" id="PTHR12905">
    <property type="entry name" value="METALLOPHOSPHOESTERASE"/>
    <property type="match status" value="1"/>
</dbReference>
<dbReference type="SUPFAM" id="SSF56300">
    <property type="entry name" value="Metallo-dependent phosphatases"/>
    <property type="match status" value="1"/>
</dbReference>
<reference evidence="3" key="1">
    <citation type="submission" date="2014-12" db="EMBL/GenBank/DDBJ databases">
        <title>Complete genome sequence of a multi-drug resistant Klebsiella pneumoniae.</title>
        <authorList>
            <person name="Hua X."/>
            <person name="Chen Q."/>
            <person name="Li X."/>
            <person name="Feng Y."/>
            <person name="Ruan Z."/>
            <person name="Yu Y."/>
        </authorList>
    </citation>
    <scope>NUCLEOTIDE SEQUENCE [LARGE SCALE GENOMIC DNA]</scope>
    <source>
        <strain evidence="3">5.12</strain>
    </source>
</reference>
<dbReference type="InterPro" id="IPR004843">
    <property type="entry name" value="Calcineurin-like_PHP"/>
</dbReference>
<dbReference type="InterPro" id="IPR051693">
    <property type="entry name" value="UPF0046_metallophosphoest"/>
</dbReference>
<evidence type="ECO:0000259" key="1">
    <source>
        <dbReference type="Pfam" id="PF00149"/>
    </source>
</evidence>
<protein>
    <submittedName>
        <fullName evidence="2">Metallophosphoesterase family protein</fullName>
    </submittedName>
</protein>
<dbReference type="Pfam" id="PF00149">
    <property type="entry name" value="Metallophos"/>
    <property type="match status" value="1"/>
</dbReference>
<accession>A0A6M4MGH6</accession>
<dbReference type="AlphaFoldDB" id="A0A6M4MGH6"/>
<sequence>MKVLHATDLHFNKNACEWLTVNQACADVVCLTGDFLDTRIDAAEPPELQVLFFLKWFQSFSRPLLVCSGNHDVSYREGSWLNNEGVKDVYGDGAKVRLNGITFGCVPYVGNLDVYRECDVLLHHEPPARSKTAVQDGIDYGCTSLSYALTHKTLLAKYVLCGHVHRPSKSAVRKGNCIVINAGGTHSQTQASHALIEVDEK</sequence>
<proteinExistence type="predicted"/>
<dbReference type="EMBL" id="CP052766">
    <property type="protein sequence ID" value="QJR81705.1"/>
    <property type="molecule type" value="Genomic_DNA"/>
</dbReference>
<evidence type="ECO:0000313" key="2">
    <source>
        <dbReference type="EMBL" id="QJR81705.1"/>
    </source>
</evidence>
<reference evidence="2 3" key="2">
    <citation type="submission" date="2020-04" db="EMBL/GenBank/DDBJ databases">
        <title>Complete genome sequence of Alteromonas pelagimontana 5.12T.</title>
        <authorList>
            <person name="Sinha R.K."/>
            <person name="Krishnan K.P."/>
            <person name="Kurian J.P."/>
        </authorList>
    </citation>
    <scope>NUCLEOTIDE SEQUENCE [LARGE SCALE GENOMIC DNA]</scope>
    <source>
        <strain evidence="2 3">5.12</strain>
    </source>
</reference>
<gene>
    <name evidence="2" type="ORF">CA267_013505</name>
</gene>
<name>A0A6M4MGH6_9ALTE</name>
<dbReference type="Proteomes" id="UP000219285">
    <property type="component" value="Chromosome"/>
</dbReference>